<keyword evidence="2" id="KW-1185">Reference proteome</keyword>
<name>A0A845L2J1_9FIRM</name>
<organism evidence="1 2">
    <name type="scientific">Heliomicrobium undosum</name>
    <dbReference type="NCBI Taxonomy" id="121734"/>
    <lineage>
        <taxon>Bacteria</taxon>
        <taxon>Bacillati</taxon>
        <taxon>Bacillota</taxon>
        <taxon>Clostridia</taxon>
        <taxon>Eubacteriales</taxon>
        <taxon>Heliobacteriaceae</taxon>
        <taxon>Heliomicrobium</taxon>
    </lineage>
</organism>
<reference evidence="1 2" key="1">
    <citation type="submission" date="2020-01" db="EMBL/GenBank/DDBJ databases">
        <title>Whole-genome sequence of Heliobacterium undosum DSM 13378.</title>
        <authorList>
            <person name="Kyndt J.A."/>
            <person name="Meyer T.E."/>
        </authorList>
    </citation>
    <scope>NUCLEOTIDE SEQUENCE [LARGE SCALE GENOMIC DNA]</scope>
    <source>
        <strain evidence="1 2">DSM 13378</strain>
    </source>
</reference>
<dbReference type="Gene3D" id="1.10.10.10">
    <property type="entry name" value="Winged helix-like DNA-binding domain superfamily/Winged helix DNA-binding domain"/>
    <property type="match status" value="1"/>
</dbReference>
<dbReference type="RefSeq" id="WP_161259312.1">
    <property type="nucleotide sequence ID" value="NZ_WXEY01000019.1"/>
</dbReference>
<evidence type="ECO:0000313" key="1">
    <source>
        <dbReference type="EMBL" id="MZP30787.1"/>
    </source>
</evidence>
<dbReference type="Proteomes" id="UP000463470">
    <property type="component" value="Unassembled WGS sequence"/>
</dbReference>
<dbReference type="OrthoDB" id="1767844at2"/>
<dbReference type="EMBL" id="WXEY01000019">
    <property type="protein sequence ID" value="MZP30787.1"/>
    <property type="molecule type" value="Genomic_DNA"/>
</dbReference>
<dbReference type="AlphaFoldDB" id="A0A845L2J1"/>
<gene>
    <name evidence="1" type="ORF">GTO91_13795</name>
</gene>
<accession>A0A845L2J1</accession>
<proteinExistence type="predicted"/>
<protein>
    <submittedName>
        <fullName evidence="1">Uncharacterized protein</fullName>
    </submittedName>
</protein>
<evidence type="ECO:0000313" key="2">
    <source>
        <dbReference type="Proteomes" id="UP000463470"/>
    </source>
</evidence>
<sequence>MQAPWHVMDREFRQTRSLLSRRKTDLQFELYRAIVDRASDEEKSIVAKRLDQNQFKLCNINTQEQFIQTHKLSELKKHPDNLVFYGLTARHRQALIVKYAGGRSERMAQQLGMTVESYRQAIREATGIIHLNAATLQEAHSLGLTEEQTAVYIRLSRLERSVYVRKDQKPRDIAKELGVSLSRVYEAIRRIKAKTEGQ</sequence>
<comment type="caution">
    <text evidence="1">The sequence shown here is derived from an EMBL/GenBank/DDBJ whole genome shotgun (WGS) entry which is preliminary data.</text>
</comment>
<dbReference type="InterPro" id="IPR036388">
    <property type="entry name" value="WH-like_DNA-bd_sf"/>
</dbReference>